<dbReference type="Proteomes" id="UP000004995">
    <property type="component" value="Unassembled WGS sequence"/>
</dbReference>
<reference evidence="3 5" key="1">
    <citation type="journal article" date="2012" name="Nat. Biotechnol.">
        <title>Reference genome sequence of the model plant Setaria.</title>
        <authorList>
            <person name="Bennetzen J.L."/>
            <person name="Schmutz J."/>
            <person name="Wang H."/>
            <person name="Percifield R."/>
            <person name="Hawkins J."/>
            <person name="Pontaroli A.C."/>
            <person name="Estep M."/>
            <person name="Feng L."/>
            <person name="Vaughn J.N."/>
            <person name="Grimwood J."/>
            <person name="Jenkins J."/>
            <person name="Barry K."/>
            <person name="Lindquist E."/>
            <person name="Hellsten U."/>
            <person name="Deshpande S."/>
            <person name="Wang X."/>
            <person name="Wu X."/>
            <person name="Mitros T."/>
            <person name="Triplett J."/>
            <person name="Yang X."/>
            <person name="Ye C.Y."/>
            <person name="Mauro-Herrera M."/>
            <person name="Wang L."/>
            <person name="Li P."/>
            <person name="Sharma M."/>
            <person name="Sharma R."/>
            <person name="Ronald P.C."/>
            <person name="Panaud O."/>
            <person name="Kellogg E.A."/>
            <person name="Brutnell T.P."/>
            <person name="Doust A.N."/>
            <person name="Tuskan G.A."/>
            <person name="Rokhsar D."/>
            <person name="Devos K.M."/>
        </authorList>
    </citation>
    <scope>NUCLEOTIDE SEQUENCE [LARGE SCALE GENOMIC DNA]</scope>
    <source>
        <strain evidence="5">cv. Yugu1</strain>
        <strain evidence="3">Yugu1</strain>
    </source>
</reference>
<dbReference type="PANTHER" id="PTHR18063:SF6">
    <property type="entry name" value="UBIQUITIN CARBOXYL-TERMINAL HYDROLASE"/>
    <property type="match status" value="1"/>
</dbReference>
<dbReference type="PANTHER" id="PTHR18063">
    <property type="entry name" value="NF-E2 INDUCIBLE PROTEIN"/>
    <property type="match status" value="1"/>
</dbReference>
<gene>
    <name evidence="4" type="primary">LOC101778823</name>
    <name evidence="3" type="ORF">SETIT_5G416500v2</name>
</gene>
<dbReference type="OMA" id="QRIVVEY"/>
<dbReference type="OrthoDB" id="689407at2759"/>
<keyword evidence="1" id="KW-0862">Zinc</keyword>
<accession>K3XEU1</accession>
<keyword evidence="1" id="KW-0479">Metal-binding</keyword>
<organism evidence="3">
    <name type="scientific">Setaria italica</name>
    <name type="common">Foxtail millet</name>
    <name type="synonym">Panicum italicum</name>
    <dbReference type="NCBI Taxonomy" id="4555"/>
    <lineage>
        <taxon>Eukaryota</taxon>
        <taxon>Viridiplantae</taxon>
        <taxon>Streptophyta</taxon>
        <taxon>Embryophyta</taxon>
        <taxon>Tracheophyta</taxon>
        <taxon>Spermatophyta</taxon>
        <taxon>Magnoliopsida</taxon>
        <taxon>Liliopsida</taxon>
        <taxon>Poales</taxon>
        <taxon>Poaceae</taxon>
        <taxon>PACMAD clade</taxon>
        <taxon>Panicoideae</taxon>
        <taxon>Panicodae</taxon>
        <taxon>Paniceae</taxon>
        <taxon>Cenchrinae</taxon>
        <taxon>Setaria</taxon>
    </lineage>
</organism>
<dbReference type="Gramene" id="KQL08172">
    <property type="protein sequence ID" value="KQL08172"/>
    <property type="gene ID" value="SETIT_000408mg"/>
</dbReference>
<evidence type="ECO:0000313" key="4">
    <source>
        <dbReference type="EnsemblPlants" id="KQL08172"/>
    </source>
</evidence>
<keyword evidence="1" id="KW-0863">Zinc-finger</keyword>
<reference evidence="3" key="2">
    <citation type="submission" date="2015-07" db="EMBL/GenBank/DDBJ databases">
        <authorList>
            <person name="Noorani M."/>
        </authorList>
    </citation>
    <scope>NUCLEOTIDE SEQUENCE</scope>
    <source>
        <strain evidence="3">Yugu1</strain>
    </source>
</reference>
<dbReference type="GO" id="GO:0016807">
    <property type="term" value="F:cysteine-type carboxypeptidase activity"/>
    <property type="evidence" value="ECO:0000318"/>
    <property type="project" value="GO_Central"/>
</dbReference>
<dbReference type="AlphaFoldDB" id="K3XEU1"/>
<evidence type="ECO:0000313" key="3">
    <source>
        <dbReference type="EMBL" id="RCV28602.1"/>
    </source>
</evidence>
<protein>
    <recommendedName>
        <fullName evidence="2">C2H2-type domain-containing protein</fullName>
    </recommendedName>
</protein>
<dbReference type="GO" id="GO:0071944">
    <property type="term" value="C:cell periphery"/>
    <property type="evidence" value="ECO:0000318"/>
    <property type="project" value="GO_Central"/>
</dbReference>
<dbReference type="InterPro" id="IPR033979">
    <property type="entry name" value="MINDY_domain"/>
</dbReference>
<evidence type="ECO:0000256" key="1">
    <source>
        <dbReference type="PROSITE-ProRule" id="PRU00042"/>
    </source>
</evidence>
<dbReference type="EMBL" id="AGNK02003420">
    <property type="status" value="NOT_ANNOTATED_CDS"/>
    <property type="molecule type" value="Genomic_DNA"/>
</dbReference>
<keyword evidence="5" id="KW-1185">Reference proteome</keyword>
<dbReference type="eggNOG" id="ENOG502RRT9">
    <property type="taxonomic scope" value="Eukaryota"/>
</dbReference>
<name>K3XEU1_SETIT</name>
<dbReference type="GO" id="GO:0004843">
    <property type="term" value="F:cysteine-type deubiquitinase activity"/>
    <property type="evidence" value="ECO:0007669"/>
    <property type="project" value="InterPro"/>
</dbReference>
<dbReference type="PROSITE" id="PS50157">
    <property type="entry name" value="ZINC_FINGER_C2H2_2"/>
    <property type="match status" value="1"/>
</dbReference>
<dbReference type="Pfam" id="PF04424">
    <property type="entry name" value="MINDY_DUB"/>
    <property type="match status" value="2"/>
</dbReference>
<dbReference type="RefSeq" id="XP_022683022.1">
    <property type="nucleotide sequence ID" value="XM_022827287.1"/>
</dbReference>
<dbReference type="RefSeq" id="XP_004970935.1">
    <property type="nucleotide sequence ID" value="XM_004970878.4"/>
</dbReference>
<dbReference type="GO" id="GO:0008270">
    <property type="term" value="F:zinc ion binding"/>
    <property type="evidence" value="ECO:0007669"/>
    <property type="project" value="UniProtKB-KW"/>
</dbReference>
<dbReference type="GeneID" id="101778823"/>
<dbReference type="PROSITE" id="PS00028">
    <property type="entry name" value="ZINC_FINGER_C2H2_1"/>
    <property type="match status" value="1"/>
</dbReference>
<dbReference type="InterPro" id="IPR013087">
    <property type="entry name" value="Znf_C2H2_type"/>
</dbReference>
<sequence>MRYTAREMEFMGGSTKVLVCNDRAASALTSLSNWLVLNNEANFDSREPKFTVAQFMERLISGKILNWHKNNVLPTPESQRIVVEYFDITKRLCTGIKVNPVAGTAKFEDSREYDLFRILGVPLLHAPAFNEQVFPSLQEQLEPGQIGILYLNGEFNTICKHNGTVYMLVEDEALHKKNPSASWKTMVDEKEIFVAGDFSYTRAHINQKVYKCSKCLEEFCTEINYERHLEAHVPTSKAALNRSWNKDAFAKYWDQISDEDAYSILSDGDQTVEKSHGLPVDPIFKKWILGPEFLVTPPEVRDALKQLKQLKHLMEMKREKPSSDVLLGILKVGSEGTFFSTNLPEGGFSFVEAGKSQNTTRTMLTYFSLRVEEVLAKKWYTEKMVQANVVMEELLDEITDPSQELASANIENVEDLEGKDIASIVSETSTSSHVSDDVVHTEEKDEERKLLPADIAHLPELLGEEYFPNFVSRKRLVRLFTLFNKDIVTVLTRTGRKIAKRLLNYILKVHKAGHCWNGEWSILDIRVRGDGATLIIDKMAVNATKDGIVADLQKFIVLLRPYYKIEGIKGPAYFDEFHSDVMSLPELESEKFEIFQKFLADHMAFLPPASTSNLLERLFRLCDDARRQNADFEYRPLRRLDRVGWTKIGAIMPYNKVFHYDEASSSIETYKDHYWDLLRFVRNFSNHGLKYTQIDGVQSIEDPVILDIMVAYDLGRFITKLVLHVLYVFEKPERLVSTWNAYKTSDDATEEIDEDGTEENEGI</sequence>
<dbReference type="EMBL" id="CM003532">
    <property type="protein sequence ID" value="RCV28602.1"/>
    <property type="molecule type" value="Genomic_DNA"/>
</dbReference>
<dbReference type="EnsemblPlants" id="KQL08172">
    <property type="protein sequence ID" value="KQL08172"/>
    <property type="gene ID" value="SETIT_000408mg"/>
</dbReference>
<reference evidence="4" key="3">
    <citation type="submission" date="2018-08" db="UniProtKB">
        <authorList>
            <consortium name="EnsemblPlants"/>
        </authorList>
    </citation>
    <scope>IDENTIFICATION</scope>
    <source>
        <strain evidence="4">Yugu1</strain>
    </source>
</reference>
<feature type="domain" description="C2H2-type" evidence="2">
    <location>
        <begin position="210"/>
        <end position="237"/>
    </location>
</feature>
<dbReference type="STRING" id="4555.K3XEU1"/>
<proteinExistence type="predicted"/>
<dbReference type="KEGG" id="sita:101778823"/>
<dbReference type="GO" id="GO:1990380">
    <property type="term" value="F:K48-linked deubiquitinase activity"/>
    <property type="evidence" value="ECO:0000318"/>
    <property type="project" value="GO_Central"/>
</dbReference>
<evidence type="ECO:0000313" key="5">
    <source>
        <dbReference type="Proteomes" id="UP000004995"/>
    </source>
</evidence>
<evidence type="ECO:0000259" key="2">
    <source>
        <dbReference type="PROSITE" id="PS50157"/>
    </source>
</evidence>
<dbReference type="RefSeq" id="XP_022683021.1">
    <property type="nucleotide sequence ID" value="XM_022827286.1"/>
</dbReference>
<dbReference type="InterPro" id="IPR007518">
    <property type="entry name" value="MINDY"/>
</dbReference>
<dbReference type="HOGENOM" id="CLU_021022_0_0_1"/>